<evidence type="ECO:0000313" key="3">
    <source>
        <dbReference type="Proteomes" id="UP001260980"/>
    </source>
</evidence>
<sequence>MRKVFYVGWIGFGNIGDDLMWDVFRESANLMMPEQPVTVVPSMPGVSLQDVADYDVVVLGGGSLLIPGYVDVLHHALKQGKQVAVWGSGVDWITKKDMLSLSSGDTGRIQYQATPEHRKMLKNISQNAIFSGVRGPLTKKLLEYLDVDADRFIVSGDPGVLLCSDDLEPPINTKMWPSNEKVVGINWGTSYNRIYGSQEELVENQLAEACKMWIQAGYKLYLYYVWNPDREALTRLADKIGSPEAVRIAPKVYSAQALMRIMKRCAFTVNFKLHANVMSAAAEVPFIALGYRMKTFDFVESIGLHSSVVSTDEERLVEKLEQTSSHILENWDLDRHRLQANISAYQTSLRSPFLHAWG</sequence>
<name>A0ABU3RCA3_9BACL</name>
<dbReference type="PANTHER" id="PTHR36836">
    <property type="entry name" value="COLANIC ACID BIOSYNTHESIS PROTEIN WCAK"/>
    <property type="match status" value="1"/>
</dbReference>
<dbReference type="GO" id="GO:0016740">
    <property type="term" value="F:transferase activity"/>
    <property type="evidence" value="ECO:0007669"/>
    <property type="project" value="UniProtKB-KW"/>
</dbReference>
<dbReference type="EMBL" id="JAWCUD010000003">
    <property type="protein sequence ID" value="MDU0201889.1"/>
    <property type="molecule type" value="Genomic_DNA"/>
</dbReference>
<dbReference type="PANTHER" id="PTHR36836:SF1">
    <property type="entry name" value="COLANIC ACID BIOSYNTHESIS PROTEIN WCAK"/>
    <property type="match status" value="1"/>
</dbReference>
<comment type="caution">
    <text evidence="2">The sequence shown here is derived from an EMBL/GenBank/DDBJ whole genome shotgun (WGS) entry which is preliminary data.</text>
</comment>
<proteinExistence type="predicted"/>
<feature type="domain" description="Polysaccharide pyruvyl transferase" evidence="1">
    <location>
        <begin position="14"/>
        <end position="291"/>
    </location>
</feature>
<keyword evidence="2" id="KW-0808">Transferase</keyword>
<dbReference type="RefSeq" id="WP_315951795.1">
    <property type="nucleotide sequence ID" value="NZ_JAWCUD010000003.1"/>
</dbReference>
<keyword evidence="3" id="KW-1185">Reference proteome</keyword>
<dbReference type="Proteomes" id="UP001260980">
    <property type="component" value="Unassembled WGS sequence"/>
</dbReference>
<evidence type="ECO:0000259" key="1">
    <source>
        <dbReference type="Pfam" id="PF04230"/>
    </source>
</evidence>
<accession>A0ABU3RCA3</accession>
<gene>
    <name evidence="2" type="ORF">RQP52_12355</name>
</gene>
<evidence type="ECO:0000313" key="2">
    <source>
        <dbReference type="EMBL" id="MDU0201889.1"/>
    </source>
</evidence>
<protein>
    <submittedName>
        <fullName evidence="2">Polysaccharide pyruvyl transferase family protein</fullName>
    </submittedName>
</protein>
<reference evidence="2 3" key="1">
    <citation type="submission" date="2023-10" db="EMBL/GenBank/DDBJ databases">
        <title>Paenibacillus strain PFR10 Genome sequencing and assembly.</title>
        <authorList>
            <person name="Kim I."/>
        </authorList>
    </citation>
    <scope>NUCLEOTIDE SEQUENCE [LARGE SCALE GENOMIC DNA]</scope>
    <source>
        <strain evidence="2 3">PFR10</strain>
    </source>
</reference>
<organism evidence="2 3">
    <name type="scientific">Paenibacillus violae</name>
    <dbReference type="NCBI Taxonomy" id="3077234"/>
    <lineage>
        <taxon>Bacteria</taxon>
        <taxon>Bacillati</taxon>
        <taxon>Bacillota</taxon>
        <taxon>Bacilli</taxon>
        <taxon>Bacillales</taxon>
        <taxon>Paenibacillaceae</taxon>
        <taxon>Paenibacillus</taxon>
    </lineage>
</organism>
<dbReference type="InterPro" id="IPR007345">
    <property type="entry name" value="Polysacch_pyruvyl_Trfase"/>
</dbReference>
<dbReference type="Pfam" id="PF04230">
    <property type="entry name" value="PS_pyruv_trans"/>
    <property type="match status" value="1"/>
</dbReference>